<protein>
    <submittedName>
        <fullName evidence="2">Uncharacterized protein</fullName>
    </submittedName>
</protein>
<reference evidence="2" key="1">
    <citation type="submission" date="2014-09" db="EMBL/GenBank/DDBJ databases">
        <authorList>
            <person name="Magalhaes I.L.F."/>
            <person name="Oliveira U."/>
            <person name="Santos F.R."/>
            <person name="Vidigal T.H.D.A."/>
            <person name="Brescovit A.D."/>
            <person name="Santos A.J."/>
        </authorList>
    </citation>
    <scope>NUCLEOTIDE SEQUENCE</scope>
    <source>
        <tissue evidence="2">Shoot tissue taken approximately 20 cm above the soil surface</tissue>
    </source>
</reference>
<name>A0A0A9CQV7_ARUDO</name>
<feature type="compositionally biased region" description="Basic residues" evidence="1">
    <location>
        <begin position="36"/>
        <end position="47"/>
    </location>
</feature>
<organism evidence="2">
    <name type="scientific">Arundo donax</name>
    <name type="common">Giant reed</name>
    <name type="synonym">Donax arundinaceus</name>
    <dbReference type="NCBI Taxonomy" id="35708"/>
    <lineage>
        <taxon>Eukaryota</taxon>
        <taxon>Viridiplantae</taxon>
        <taxon>Streptophyta</taxon>
        <taxon>Embryophyta</taxon>
        <taxon>Tracheophyta</taxon>
        <taxon>Spermatophyta</taxon>
        <taxon>Magnoliopsida</taxon>
        <taxon>Liliopsida</taxon>
        <taxon>Poales</taxon>
        <taxon>Poaceae</taxon>
        <taxon>PACMAD clade</taxon>
        <taxon>Arundinoideae</taxon>
        <taxon>Arundineae</taxon>
        <taxon>Arundo</taxon>
    </lineage>
</organism>
<feature type="region of interest" description="Disordered" evidence="1">
    <location>
        <begin position="24"/>
        <end position="47"/>
    </location>
</feature>
<proteinExistence type="predicted"/>
<evidence type="ECO:0000313" key="2">
    <source>
        <dbReference type="EMBL" id="JAD73882.1"/>
    </source>
</evidence>
<dbReference type="EMBL" id="GBRH01224013">
    <property type="protein sequence ID" value="JAD73882.1"/>
    <property type="molecule type" value="Transcribed_RNA"/>
</dbReference>
<sequence>MPSWILLPTDGSAITCHVFGRHHHGGRRGGGEAWWRRSRHIGQGRRK</sequence>
<dbReference type="AlphaFoldDB" id="A0A0A9CQV7"/>
<reference evidence="2" key="2">
    <citation type="journal article" date="2015" name="Data Brief">
        <title>Shoot transcriptome of the giant reed, Arundo donax.</title>
        <authorList>
            <person name="Barrero R.A."/>
            <person name="Guerrero F.D."/>
            <person name="Moolhuijzen P."/>
            <person name="Goolsby J.A."/>
            <person name="Tidwell J."/>
            <person name="Bellgard S.E."/>
            <person name="Bellgard M.I."/>
        </authorList>
    </citation>
    <scope>NUCLEOTIDE SEQUENCE</scope>
    <source>
        <tissue evidence="2">Shoot tissue taken approximately 20 cm above the soil surface</tissue>
    </source>
</reference>
<evidence type="ECO:0000256" key="1">
    <source>
        <dbReference type="SAM" id="MobiDB-lite"/>
    </source>
</evidence>
<accession>A0A0A9CQV7</accession>